<sequence>MSTRKVLDQSAAVQDSRYVTIIYLEGYQYTRSGISSRKTSYRCSYYRTGCKGKVDLITRTNKFMNFVGHTCERGDGTEVPDPTSDTSDQNTTTAVTTANPCMIIPQGGYQPPPFNSVVRIGPNHIDPVLLGRIENPPLSLVRNSTLQFLQFNCMSGYGPNDTPNRVIGWAHPDLIELLKHADSTIYVDTSLRRLPPGFEQCMTLVVYDKTSGFFVPAFYVLCTTRALASYRNALYFVVQSTRRKLRPQEIVCAFDNELYRALQLKFPNAVVKGSVFLFKKACQTRMEQLEISEETINVAMEKGVLDMLASIPPERVATAGIAWVKQQIKKKCSTAGILYAQDQWRSFWVYFRRVWISQFSPAMWNMHGLSNSIITRTNNPVEHFQTELENSFTAPDAGLKFFVATIERMARRHVAGLAGETTTLPSAVEMYSDVETSSDEGSFGGESDKDDSDDEVDFIKTEPLGGHVGISDEDENKQEAG</sequence>
<keyword evidence="1" id="KW-0479">Metal-binding</keyword>
<evidence type="ECO:0000256" key="4">
    <source>
        <dbReference type="SAM" id="MobiDB-lite"/>
    </source>
</evidence>
<protein>
    <recommendedName>
        <fullName evidence="5">FLYWCH-type domain-containing protein</fullName>
    </recommendedName>
</protein>
<evidence type="ECO:0000313" key="6">
    <source>
        <dbReference type="EMBL" id="KAG2952069.1"/>
    </source>
</evidence>
<dbReference type="VEuPathDB" id="FungiDB:PC110_g16791"/>
<evidence type="ECO:0000256" key="3">
    <source>
        <dbReference type="ARBA" id="ARBA00022833"/>
    </source>
</evidence>
<dbReference type="EMBL" id="MJFZ01000615">
    <property type="protein sequence ID" value="RAW26818.1"/>
    <property type="molecule type" value="Genomic_DNA"/>
</dbReference>
<dbReference type="Gene3D" id="2.20.25.240">
    <property type="match status" value="1"/>
</dbReference>
<comment type="caution">
    <text evidence="7">The sequence shown here is derived from an EMBL/GenBank/DDBJ whole genome shotgun (WGS) entry which is preliminary data.</text>
</comment>
<keyword evidence="3" id="KW-0862">Zinc</keyword>
<dbReference type="Proteomes" id="UP000736787">
    <property type="component" value="Unassembled WGS sequence"/>
</dbReference>
<evidence type="ECO:0000313" key="8">
    <source>
        <dbReference type="Proteomes" id="UP000251314"/>
    </source>
</evidence>
<evidence type="ECO:0000256" key="2">
    <source>
        <dbReference type="ARBA" id="ARBA00022771"/>
    </source>
</evidence>
<dbReference type="OrthoDB" id="93990at2759"/>
<dbReference type="EMBL" id="RCMK01000043">
    <property type="protein sequence ID" value="KAG2952069.1"/>
    <property type="molecule type" value="Genomic_DNA"/>
</dbReference>
<proteinExistence type="predicted"/>
<dbReference type="AlphaFoldDB" id="A0A329RUJ6"/>
<reference evidence="6" key="2">
    <citation type="submission" date="2018-10" db="EMBL/GenBank/DDBJ databases">
        <title>Effector identification in a new, highly contiguous assembly of the strawberry crown rot pathogen Phytophthora cactorum.</title>
        <authorList>
            <person name="Armitage A.D."/>
            <person name="Nellist C.F."/>
            <person name="Bates H."/>
            <person name="Vickerstaff R.J."/>
            <person name="Harrison R.J."/>
        </authorList>
    </citation>
    <scope>NUCLEOTIDE SEQUENCE</scope>
    <source>
        <strain evidence="6">4040</strain>
    </source>
</reference>
<dbReference type="Proteomes" id="UP000251314">
    <property type="component" value="Unassembled WGS sequence"/>
</dbReference>
<gene>
    <name evidence="7" type="ORF">PC110_g16791</name>
    <name evidence="6" type="ORF">PC117_g3094</name>
</gene>
<keyword evidence="2" id="KW-0863">Zinc-finger</keyword>
<feature type="domain" description="FLYWCH-type" evidence="5">
    <location>
        <begin position="20"/>
        <end position="68"/>
    </location>
</feature>
<dbReference type="GO" id="GO:0008270">
    <property type="term" value="F:zinc ion binding"/>
    <property type="evidence" value="ECO:0007669"/>
    <property type="project" value="UniProtKB-KW"/>
</dbReference>
<evidence type="ECO:0000313" key="7">
    <source>
        <dbReference type="EMBL" id="RAW26818.1"/>
    </source>
</evidence>
<evidence type="ECO:0000256" key="1">
    <source>
        <dbReference type="ARBA" id="ARBA00022723"/>
    </source>
</evidence>
<evidence type="ECO:0000259" key="5">
    <source>
        <dbReference type="Pfam" id="PF04500"/>
    </source>
</evidence>
<feature type="region of interest" description="Disordered" evidence="4">
    <location>
        <begin position="434"/>
        <end position="481"/>
    </location>
</feature>
<feature type="compositionally biased region" description="Acidic residues" evidence="4">
    <location>
        <begin position="471"/>
        <end position="481"/>
    </location>
</feature>
<name>A0A329RUJ6_9STRA</name>
<dbReference type="Pfam" id="PF04500">
    <property type="entry name" value="FLYWCH"/>
    <property type="match status" value="1"/>
</dbReference>
<keyword evidence="8" id="KW-1185">Reference proteome</keyword>
<organism evidence="7 8">
    <name type="scientific">Phytophthora cactorum</name>
    <dbReference type="NCBI Taxonomy" id="29920"/>
    <lineage>
        <taxon>Eukaryota</taxon>
        <taxon>Sar</taxon>
        <taxon>Stramenopiles</taxon>
        <taxon>Oomycota</taxon>
        <taxon>Peronosporomycetes</taxon>
        <taxon>Peronosporales</taxon>
        <taxon>Peronosporaceae</taxon>
        <taxon>Phytophthora</taxon>
    </lineage>
</organism>
<accession>A0A329RUJ6</accession>
<reference evidence="7 8" key="1">
    <citation type="submission" date="2018-01" db="EMBL/GenBank/DDBJ databases">
        <title>Draft genome of the strawberry crown rot pathogen Phytophthora cactorum.</title>
        <authorList>
            <person name="Armitage A.D."/>
            <person name="Lysoe E."/>
            <person name="Nellist C.F."/>
            <person name="Harrison R.J."/>
            <person name="Brurberg M.B."/>
        </authorList>
    </citation>
    <scope>NUCLEOTIDE SEQUENCE [LARGE SCALE GENOMIC DNA]</scope>
    <source>
        <strain evidence="7 8">10300</strain>
    </source>
</reference>
<dbReference type="InterPro" id="IPR007588">
    <property type="entry name" value="Znf_FLYWCH"/>
</dbReference>